<dbReference type="AlphaFoldDB" id="A0AAV7T9I8"/>
<evidence type="ECO:0000313" key="2">
    <source>
        <dbReference type="Proteomes" id="UP001066276"/>
    </source>
</evidence>
<comment type="caution">
    <text evidence="1">The sequence shown here is derived from an EMBL/GenBank/DDBJ whole genome shotgun (WGS) entry which is preliminary data.</text>
</comment>
<reference evidence="1" key="1">
    <citation type="journal article" date="2022" name="bioRxiv">
        <title>Sequencing and chromosome-scale assembly of the giantPleurodeles waltlgenome.</title>
        <authorList>
            <person name="Brown T."/>
            <person name="Elewa A."/>
            <person name="Iarovenko S."/>
            <person name="Subramanian E."/>
            <person name="Araus A.J."/>
            <person name="Petzold A."/>
            <person name="Susuki M."/>
            <person name="Suzuki K.-i.T."/>
            <person name="Hayashi T."/>
            <person name="Toyoda A."/>
            <person name="Oliveira C."/>
            <person name="Osipova E."/>
            <person name="Leigh N.D."/>
            <person name="Simon A."/>
            <person name="Yun M.H."/>
        </authorList>
    </citation>
    <scope>NUCLEOTIDE SEQUENCE</scope>
    <source>
        <strain evidence="1">20211129_DDA</strain>
        <tissue evidence="1">Liver</tissue>
    </source>
</reference>
<gene>
    <name evidence="1" type="ORF">NDU88_004428</name>
</gene>
<keyword evidence="2" id="KW-1185">Reference proteome</keyword>
<dbReference type="EMBL" id="JANPWB010000007">
    <property type="protein sequence ID" value="KAJ1172583.1"/>
    <property type="molecule type" value="Genomic_DNA"/>
</dbReference>
<organism evidence="1 2">
    <name type="scientific">Pleurodeles waltl</name>
    <name type="common">Iberian ribbed newt</name>
    <dbReference type="NCBI Taxonomy" id="8319"/>
    <lineage>
        <taxon>Eukaryota</taxon>
        <taxon>Metazoa</taxon>
        <taxon>Chordata</taxon>
        <taxon>Craniata</taxon>
        <taxon>Vertebrata</taxon>
        <taxon>Euteleostomi</taxon>
        <taxon>Amphibia</taxon>
        <taxon>Batrachia</taxon>
        <taxon>Caudata</taxon>
        <taxon>Salamandroidea</taxon>
        <taxon>Salamandridae</taxon>
        <taxon>Pleurodelinae</taxon>
        <taxon>Pleurodeles</taxon>
    </lineage>
</organism>
<feature type="non-terminal residue" evidence="1">
    <location>
        <position position="1"/>
    </location>
</feature>
<dbReference type="Proteomes" id="UP001066276">
    <property type="component" value="Chromosome 4_1"/>
</dbReference>
<evidence type="ECO:0000313" key="1">
    <source>
        <dbReference type="EMBL" id="KAJ1172583.1"/>
    </source>
</evidence>
<protein>
    <submittedName>
        <fullName evidence="1">Uncharacterized protein</fullName>
    </submittedName>
</protein>
<sequence length="49" mass="5237">MDLRRSIASSLRTAGLTGAGLRCLGQRRCPPSWVSGHRQLNEGLLGGQC</sequence>
<name>A0AAV7T9I8_PLEWA</name>
<accession>A0AAV7T9I8</accession>
<proteinExistence type="predicted"/>
<feature type="non-terminal residue" evidence="1">
    <location>
        <position position="49"/>
    </location>
</feature>